<dbReference type="SUPFAM" id="SSF81872">
    <property type="entry name" value="BRCA2 helical domain"/>
    <property type="match status" value="1"/>
</dbReference>
<evidence type="ECO:0008006" key="5">
    <source>
        <dbReference type="Google" id="ProtNLM"/>
    </source>
</evidence>
<dbReference type="PANTHER" id="PTHR11289:SF0">
    <property type="entry name" value="BREAST CANCER TYPE 2 SUSCEPTIBILITY PROTEIN"/>
    <property type="match status" value="1"/>
</dbReference>
<dbReference type="Pfam" id="PF09169">
    <property type="entry name" value="BRCA-2_helical"/>
    <property type="match status" value="1"/>
</dbReference>
<dbReference type="Pfam" id="PF09103">
    <property type="entry name" value="BRCA-2_OB1"/>
    <property type="match status" value="1"/>
</dbReference>
<dbReference type="AlphaFoldDB" id="A0AAF0E5Z9"/>
<gene>
    <name evidence="3" type="ORF">MCAP1_001837</name>
</gene>
<dbReference type="Gene3D" id="2.40.50.140">
    <property type="entry name" value="Nucleic acid-binding proteins"/>
    <property type="match status" value="2"/>
</dbReference>
<reference evidence="3" key="1">
    <citation type="submission" date="2023-03" db="EMBL/GenBank/DDBJ databases">
        <title>Mating type loci evolution in Malassezia.</title>
        <authorList>
            <person name="Coelho M.A."/>
        </authorList>
    </citation>
    <scope>NUCLEOTIDE SEQUENCE</scope>
    <source>
        <strain evidence="3">CBS 10434</strain>
    </source>
</reference>
<accession>A0AAF0E5Z9</accession>
<dbReference type="InterPro" id="IPR012340">
    <property type="entry name" value="NA-bd_OB-fold"/>
</dbReference>
<dbReference type="InterPro" id="IPR015525">
    <property type="entry name" value="BRCA2"/>
</dbReference>
<organism evidence="3 4">
    <name type="scientific">Malassezia caprae</name>
    <dbReference type="NCBI Taxonomy" id="1381934"/>
    <lineage>
        <taxon>Eukaryota</taxon>
        <taxon>Fungi</taxon>
        <taxon>Dikarya</taxon>
        <taxon>Basidiomycota</taxon>
        <taxon>Ustilaginomycotina</taxon>
        <taxon>Malasseziomycetes</taxon>
        <taxon>Malasseziales</taxon>
        <taxon>Malasseziaceae</taxon>
        <taxon>Malassezia</taxon>
    </lineage>
</organism>
<evidence type="ECO:0000259" key="1">
    <source>
        <dbReference type="Pfam" id="PF09103"/>
    </source>
</evidence>
<dbReference type="EMBL" id="CP119910">
    <property type="protein sequence ID" value="WFD19603.1"/>
    <property type="molecule type" value="Genomic_DNA"/>
</dbReference>
<dbReference type="GO" id="GO:0006355">
    <property type="term" value="P:regulation of DNA-templated transcription"/>
    <property type="evidence" value="ECO:0007669"/>
    <property type="project" value="TreeGrafter"/>
</dbReference>
<feature type="domain" description="BRCA2 OB1" evidence="1">
    <location>
        <begin position="141"/>
        <end position="254"/>
    </location>
</feature>
<dbReference type="Proteomes" id="UP001220961">
    <property type="component" value="Chromosome 3"/>
</dbReference>
<keyword evidence="4" id="KW-1185">Reference proteome</keyword>
<sequence>MPLAPVAPSVFDLSVPATRMGYRATGLVPHAYKSEAEARTHGVPPEVCLILQDPMRASQYAFVRADGAPRGAAEAYTELQELGGSKVQIKWVQNHWQLILWKLAAYVASDPRQVHTYWTWDRVLRDLRYRYEREYHKKEYSVIKRLQEEPRHYTRPMVLCVHQILRFEDTGEDASLVLQLTDGWYKIRAELDAPLRRAVERCKIRIGHKLAIACAKHRCFGEGTPVLDAVYSSDLLLSSNATWFAAWDTRLGLQPHAFVSSLGRLVPDGGLVGRIDVVADRVYPVGYMEGELDAKGTLVYRGPQYNTDEEQERQRAWEERRQCARAYLAEVAPRLERAAAWLEARCHMEYEGAATADVTAVVVALEKADDPTECLATHTSAAAHASLPYMGSLLCAVRERLTAVSQPGTPPYEAALRALCAPRQVKSFCTVRVREARATRRASCRTVLLTVWEPPELEAGARYEVRMSI</sequence>
<evidence type="ECO:0000313" key="3">
    <source>
        <dbReference type="EMBL" id="WFD19603.1"/>
    </source>
</evidence>
<dbReference type="InterPro" id="IPR015252">
    <property type="entry name" value="BRCA2_hlx"/>
</dbReference>
<name>A0AAF0E5Z9_9BASI</name>
<dbReference type="GO" id="GO:0000724">
    <property type="term" value="P:double-strand break repair via homologous recombination"/>
    <property type="evidence" value="ECO:0007669"/>
    <property type="project" value="InterPro"/>
</dbReference>
<evidence type="ECO:0000313" key="4">
    <source>
        <dbReference type="Proteomes" id="UP001220961"/>
    </source>
</evidence>
<protein>
    <recommendedName>
        <fullName evidence="5">Breast cancer type 2 susceptibility protein</fullName>
    </recommendedName>
</protein>
<feature type="domain" description="Breast cancer type 2 susceptibility protein helical" evidence="2">
    <location>
        <begin position="87"/>
        <end position="134"/>
    </location>
</feature>
<dbReference type="InterPro" id="IPR015187">
    <property type="entry name" value="BRCA2_OB_1"/>
</dbReference>
<dbReference type="PANTHER" id="PTHR11289">
    <property type="entry name" value="BREAST CANCER TYPE 2 SUSCEPTIBILITY PROTEIN BRCA2"/>
    <property type="match status" value="1"/>
</dbReference>
<evidence type="ECO:0000259" key="2">
    <source>
        <dbReference type="Pfam" id="PF09169"/>
    </source>
</evidence>
<dbReference type="SUPFAM" id="SSF50249">
    <property type="entry name" value="Nucleic acid-binding proteins"/>
    <property type="match status" value="2"/>
</dbReference>
<proteinExistence type="predicted"/>
<dbReference type="InterPro" id="IPR036315">
    <property type="entry name" value="BRCA2_hlx_sf"/>
</dbReference>